<protein>
    <recommendedName>
        <fullName evidence="3">Haloacid dehalogenase</fullName>
    </recommendedName>
</protein>
<dbReference type="InterPro" id="IPR036412">
    <property type="entry name" value="HAD-like_sf"/>
</dbReference>
<dbReference type="SFLD" id="SFLDS00003">
    <property type="entry name" value="Haloacid_Dehalogenase"/>
    <property type="match status" value="1"/>
</dbReference>
<dbReference type="KEGG" id="smir:SMM_0168"/>
<dbReference type="OrthoDB" id="9810101at2"/>
<dbReference type="InterPro" id="IPR023214">
    <property type="entry name" value="HAD_sf"/>
</dbReference>
<dbReference type="PANTHER" id="PTHR10000:SF8">
    <property type="entry name" value="HAD SUPERFAMILY HYDROLASE-LIKE, TYPE 3"/>
    <property type="match status" value="1"/>
</dbReference>
<dbReference type="KEGG" id="smia:P344_01055"/>
<dbReference type="SUPFAM" id="SSF56784">
    <property type="entry name" value="HAD-like"/>
    <property type="match status" value="1"/>
</dbReference>
<evidence type="ECO:0008006" key="3">
    <source>
        <dbReference type="Google" id="ProtNLM"/>
    </source>
</evidence>
<keyword evidence="2" id="KW-1185">Reference proteome</keyword>
<dbReference type="EMBL" id="CP006720">
    <property type="protein sequence ID" value="AHI57578.1"/>
    <property type="molecule type" value="Genomic_DNA"/>
</dbReference>
<dbReference type="NCBIfam" id="TIGR00099">
    <property type="entry name" value="Cof-subfamily"/>
    <property type="match status" value="1"/>
</dbReference>
<dbReference type="Pfam" id="PF08282">
    <property type="entry name" value="Hydrolase_3"/>
    <property type="match status" value="1"/>
</dbReference>
<dbReference type="InterPro" id="IPR000150">
    <property type="entry name" value="Cof"/>
</dbReference>
<dbReference type="Gene3D" id="3.30.1240.10">
    <property type="match status" value="1"/>
</dbReference>
<dbReference type="NCBIfam" id="TIGR01484">
    <property type="entry name" value="HAD-SF-IIB"/>
    <property type="match status" value="1"/>
</dbReference>
<dbReference type="RefSeq" id="WP_025316993.1">
    <property type="nucleotide sequence ID" value="NZ_CP002082.1"/>
</dbReference>
<dbReference type="AlphaFoldDB" id="W0GPT9"/>
<dbReference type="HOGENOM" id="CLU_044146_3_1_14"/>
<sequence>MKRAIFTDLDGTLLQDNHKFSKITKKTVKQIQDKGIPFVVTTGRLASDAIRQAKKLKVHKYNGYVLANNGSAAYSFATNSFLWMMIFTDEEIKKLFKFTYNKYKVHFFSNNGTYVYEKGKNSFYWSKIMKTSYKIIDAPDQITEGITHASVITHEPLSDSSAAQLVDELKTLLPLLDVTQYNNRVFEISAKGISKGSALRFLSHYLGVPIENTFSFGDSYNDIELIKQAGTGVAVNNAIDEIKALAKEISLSNKENGPALYLRDKILKNEI</sequence>
<organism evidence="1 2">
    <name type="scientific">Spiroplasma mirum ATCC 29335</name>
    <dbReference type="NCBI Taxonomy" id="838561"/>
    <lineage>
        <taxon>Bacteria</taxon>
        <taxon>Bacillati</taxon>
        <taxon>Mycoplasmatota</taxon>
        <taxon>Mollicutes</taxon>
        <taxon>Entomoplasmatales</taxon>
        <taxon>Spiroplasmataceae</taxon>
        <taxon>Spiroplasma</taxon>
    </lineage>
</organism>
<dbReference type="PATRIC" id="fig|838561.3.peg.197"/>
<dbReference type="InterPro" id="IPR006379">
    <property type="entry name" value="HAD-SF_hydro_IIB"/>
</dbReference>
<dbReference type="GO" id="GO:0000287">
    <property type="term" value="F:magnesium ion binding"/>
    <property type="evidence" value="ECO:0007669"/>
    <property type="project" value="TreeGrafter"/>
</dbReference>
<reference evidence="1 2" key="1">
    <citation type="submission" date="2013-09" db="EMBL/GenBank/DDBJ databases">
        <title>Complete genome sequence of Spiroplasma mirum suckling mouse cataract agent.</title>
        <authorList>
            <person name="Landry C.A."/>
            <person name="Bastian F.O."/>
            <person name="Thune R.L."/>
        </authorList>
    </citation>
    <scope>NUCLEOTIDE SEQUENCE [LARGE SCALE GENOMIC DNA]</scope>
    <source>
        <strain evidence="1 2">SMCA</strain>
    </source>
</reference>
<evidence type="ECO:0000313" key="2">
    <source>
        <dbReference type="Proteomes" id="UP000019260"/>
    </source>
</evidence>
<dbReference type="eggNOG" id="COG0561">
    <property type="taxonomic scope" value="Bacteria"/>
</dbReference>
<dbReference type="GO" id="GO:0005829">
    <property type="term" value="C:cytosol"/>
    <property type="evidence" value="ECO:0007669"/>
    <property type="project" value="TreeGrafter"/>
</dbReference>
<dbReference type="GO" id="GO:0016791">
    <property type="term" value="F:phosphatase activity"/>
    <property type="evidence" value="ECO:0007669"/>
    <property type="project" value="TreeGrafter"/>
</dbReference>
<dbReference type="Gene3D" id="3.40.50.1000">
    <property type="entry name" value="HAD superfamily/HAD-like"/>
    <property type="match status" value="1"/>
</dbReference>
<dbReference type="STRING" id="838561.P344_01055"/>
<accession>W0GPT9</accession>
<gene>
    <name evidence="1" type="ORF">P344_01055</name>
</gene>
<dbReference type="Proteomes" id="UP000019260">
    <property type="component" value="Chromosome"/>
</dbReference>
<evidence type="ECO:0000313" key="1">
    <source>
        <dbReference type="EMBL" id="AHI57578.1"/>
    </source>
</evidence>
<dbReference type="PANTHER" id="PTHR10000">
    <property type="entry name" value="PHOSPHOSERINE PHOSPHATASE"/>
    <property type="match status" value="1"/>
</dbReference>
<proteinExistence type="predicted"/>
<name>W0GPT9_9MOLU</name>
<dbReference type="SFLD" id="SFLDG01140">
    <property type="entry name" value="C2.B:_Phosphomannomutase_and_P"/>
    <property type="match status" value="1"/>
</dbReference>